<dbReference type="PANTHER" id="PTHR12409:SF0">
    <property type="entry name" value="PREFOLDIN SUBUNIT 3"/>
    <property type="match status" value="1"/>
</dbReference>
<comment type="similarity">
    <text evidence="1">Belongs to the prefoldin subunit alpha family.</text>
</comment>
<organism evidence="8 9">
    <name type="scientific">Propithecus coquereli</name>
    <name type="common">Coquerel's sifaka</name>
    <name type="synonym">Propithecus verreauxi coquereli</name>
    <dbReference type="NCBI Taxonomy" id="379532"/>
    <lineage>
        <taxon>Eukaryota</taxon>
        <taxon>Metazoa</taxon>
        <taxon>Chordata</taxon>
        <taxon>Craniata</taxon>
        <taxon>Vertebrata</taxon>
        <taxon>Euteleostomi</taxon>
        <taxon>Mammalia</taxon>
        <taxon>Eutheria</taxon>
        <taxon>Euarchontoglires</taxon>
        <taxon>Primates</taxon>
        <taxon>Strepsirrhini</taxon>
        <taxon>Lemuriformes</taxon>
        <taxon>Indriidae</taxon>
        <taxon>Propithecus</taxon>
    </lineage>
</organism>
<dbReference type="SUPFAM" id="SSF46579">
    <property type="entry name" value="Prefoldin"/>
    <property type="match status" value="1"/>
</dbReference>
<reference evidence="8" key="1">
    <citation type="submission" date="2025-08" db="UniProtKB">
        <authorList>
            <consortium name="Ensembl"/>
        </authorList>
    </citation>
    <scope>IDENTIFICATION</scope>
</reference>
<comment type="subunit">
    <text evidence="4">Heterohexamer of two PFD-alpha type and four PFD-beta type subunits. Binds to the C-terminal part of VHL.</text>
</comment>
<dbReference type="Proteomes" id="UP000233160">
    <property type="component" value="Unassembled WGS sequence"/>
</dbReference>
<dbReference type="InterPro" id="IPR004127">
    <property type="entry name" value="Prefoldin_subunit_alpha"/>
</dbReference>
<reference evidence="8" key="2">
    <citation type="submission" date="2025-09" db="UniProtKB">
        <authorList>
            <consortium name="Ensembl"/>
        </authorList>
    </citation>
    <scope>IDENTIFICATION</scope>
</reference>
<dbReference type="GO" id="GO:1905907">
    <property type="term" value="P:negative regulation of amyloid fibril formation"/>
    <property type="evidence" value="ECO:0007669"/>
    <property type="project" value="Ensembl"/>
</dbReference>
<dbReference type="GO" id="GO:0016272">
    <property type="term" value="C:prefoldin complex"/>
    <property type="evidence" value="ECO:0007669"/>
    <property type="project" value="Ensembl"/>
</dbReference>
<dbReference type="AlphaFoldDB" id="A0A2K6FMF9"/>
<gene>
    <name evidence="8" type="primary">VBP1</name>
</gene>
<dbReference type="Ensembl" id="ENSPCOT00000025769.1">
    <property type="protein sequence ID" value="ENSPCOP00000015156.1"/>
    <property type="gene ID" value="ENSPCOG00000019297.1"/>
</dbReference>
<dbReference type="RefSeq" id="XP_012517047.1">
    <property type="nucleotide sequence ID" value="XM_012661593.1"/>
</dbReference>
<evidence type="ECO:0000256" key="6">
    <source>
        <dbReference type="ARBA" id="ARBA00077791"/>
    </source>
</evidence>
<dbReference type="KEGG" id="pcoq:105824221"/>
<evidence type="ECO:0000256" key="2">
    <source>
        <dbReference type="ARBA" id="ARBA00023186"/>
    </source>
</evidence>
<dbReference type="Gene3D" id="1.10.287.370">
    <property type="match status" value="1"/>
</dbReference>
<evidence type="ECO:0000256" key="4">
    <source>
        <dbReference type="ARBA" id="ARBA00062055"/>
    </source>
</evidence>
<dbReference type="GeneTree" id="ENSGT00390000018904"/>
<dbReference type="GO" id="GO:0005829">
    <property type="term" value="C:cytosol"/>
    <property type="evidence" value="ECO:0007669"/>
    <property type="project" value="Ensembl"/>
</dbReference>
<feature type="coiled-coil region" evidence="7">
    <location>
        <begin position="174"/>
        <end position="208"/>
    </location>
</feature>
<accession>A0A2K6FMF9</accession>
<comment type="function">
    <text evidence="3">Binds specifically to cytosolic chaperonin (c-CPN) and transfers target proteins to it. Binds to nascent polypeptide chain and promotes folding in an environment in which there are many competing pathways for nonnative proteins.</text>
</comment>
<evidence type="ECO:0000256" key="7">
    <source>
        <dbReference type="SAM" id="Coils"/>
    </source>
</evidence>
<dbReference type="InterPro" id="IPR016655">
    <property type="entry name" value="PFD3"/>
</dbReference>
<protein>
    <recommendedName>
        <fullName evidence="5">Prefoldin subunit 3</fullName>
    </recommendedName>
    <alternativeName>
        <fullName evidence="6">von Hippel-Lindau-binding protein 1</fullName>
    </alternativeName>
</protein>
<name>A0A2K6FMF9_PROCO</name>
<keyword evidence="2" id="KW-0143">Chaperone</keyword>
<keyword evidence="9" id="KW-1185">Reference proteome</keyword>
<dbReference type="GO" id="GO:0007021">
    <property type="term" value="P:tubulin complex assembly"/>
    <property type="evidence" value="ECO:0007669"/>
    <property type="project" value="TreeGrafter"/>
</dbReference>
<dbReference type="GO" id="GO:0006457">
    <property type="term" value="P:protein folding"/>
    <property type="evidence" value="ECO:0007669"/>
    <property type="project" value="Ensembl"/>
</dbReference>
<proteinExistence type="inferred from homology"/>
<sequence length="230" mass="26552">MLSHTSKICYNQRLEANTEKLREFYLLEVPTPLGGPSLLTPQPMIYTQQGLKTNNPPAPSPGHQEDVDSFMKQPGNETADIVLKKLDEQYQKYKFMELNLAQKKRRLKGQIPEIKQTLEILKYMQKKKESTNSLETRFLLADNLYCKASVPPTDKVCLWLGANVMLEYDIDEAQALLEKNLSTATKNLDSLEEDLDFLRDQFTTTEVNMARVYNWDVKRRNKDDSTKNKA</sequence>
<evidence type="ECO:0000256" key="3">
    <source>
        <dbReference type="ARBA" id="ARBA00024667"/>
    </source>
</evidence>
<dbReference type="GO" id="GO:0007017">
    <property type="term" value="P:microtubule-based process"/>
    <property type="evidence" value="ECO:0007669"/>
    <property type="project" value="TreeGrafter"/>
</dbReference>
<dbReference type="InterPro" id="IPR009053">
    <property type="entry name" value="Prefoldin"/>
</dbReference>
<dbReference type="CDD" id="cd23156">
    <property type="entry name" value="Prefoldin_3"/>
    <property type="match status" value="1"/>
</dbReference>
<evidence type="ECO:0000256" key="1">
    <source>
        <dbReference type="ARBA" id="ARBA00010048"/>
    </source>
</evidence>
<dbReference type="Pfam" id="PF02996">
    <property type="entry name" value="Prefoldin"/>
    <property type="match status" value="1"/>
</dbReference>
<dbReference type="PANTHER" id="PTHR12409">
    <property type="entry name" value="PREFOLDIN SUBUNIT 3"/>
    <property type="match status" value="1"/>
</dbReference>
<dbReference type="FunFam" id="1.10.287.370:FF:000001">
    <property type="entry name" value="Prefoldin subunit 3"/>
    <property type="match status" value="1"/>
</dbReference>
<evidence type="ECO:0000313" key="9">
    <source>
        <dbReference type="Proteomes" id="UP000233160"/>
    </source>
</evidence>
<dbReference type="GO" id="GO:0015631">
    <property type="term" value="F:tubulin binding"/>
    <property type="evidence" value="ECO:0007669"/>
    <property type="project" value="TreeGrafter"/>
</dbReference>
<dbReference type="GeneID" id="105824221"/>
<keyword evidence="7" id="KW-0175">Coiled coil</keyword>
<dbReference type="GO" id="GO:0051082">
    <property type="term" value="F:unfolded protein binding"/>
    <property type="evidence" value="ECO:0007669"/>
    <property type="project" value="Ensembl"/>
</dbReference>
<dbReference type="OrthoDB" id="6375174at2759"/>
<dbReference type="CTD" id="7411"/>
<dbReference type="GO" id="GO:0001540">
    <property type="term" value="F:amyloid-beta binding"/>
    <property type="evidence" value="ECO:0007669"/>
    <property type="project" value="Ensembl"/>
</dbReference>
<dbReference type="STRING" id="379532.ENSPCOP00000015156"/>
<evidence type="ECO:0000256" key="5">
    <source>
        <dbReference type="ARBA" id="ARBA00067450"/>
    </source>
</evidence>
<evidence type="ECO:0000313" key="8">
    <source>
        <dbReference type="Ensembl" id="ENSPCOP00000015156.1"/>
    </source>
</evidence>